<evidence type="ECO:0000256" key="6">
    <source>
        <dbReference type="PROSITE-ProRule" id="PRU10141"/>
    </source>
</evidence>
<name>A0ABR1IR98_9AGAR</name>
<evidence type="ECO:0000256" key="3">
    <source>
        <dbReference type="ARBA" id="ARBA00022741"/>
    </source>
</evidence>
<evidence type="ECO:0000256" key="1">
    <source>
        <dbReference type="ARBA" id="ARBA00022527"/>
    </source>
</evidence>
<dbReference type="InterPro" id="IPR011009">
    <property type="entry name" value="Kinase-like_dom_sf"/>
</dbReference>
<evidence type="ECO:0000256" key="4">
    <source>
        <dbReference type="ARBA" id="ARBA00022777"/>
    </source>
</evidence>
<accession>A0ABR1IR98</accession>
<organism evidence="9 10">
    <name type="scientific">Marasmiellus scandens</name>
    <dbReference type="NCBI Taxonomy" id="2682957"/>
    <lineage>
        <taxon>Eukaryota</taxon>
        <taxon>Fungi</taxon>
        <taxon>Dikarya</taxon>
        <taxon>Basidiomycota</taxon>
        <taxon>Agaricomycotina</taxon>
        <taxon>Agaricomycetes</taxon>
        <taxon>Agaricomycetidae</taxon>
        <taxon>Agaricales</taxon>
        <taxon>Marasmiineae</taxon>
        <taxon>Omphalotaceae</taxon>
        <taxon>Marasmiellus</taxon>
    </lineage>
</organism>
<proteinExistence type="inferred from homology"/>
<feature type="binding site" evidence="6">
    <location>
        <position position="56"/>
    </location>
    <ligand>
        <name>ATP</name>
        <dbReference type="ChEBI" id="CHEBI:30616"/>
    </ligand>
</feature>
<evidence type="ECO:0000259" key="8">
    <source>
        <dbReference type="PROSITE" id="PS50011"/>
    </source>
</evidence>
<dbReference type="PROSITE" id="PS00108">
    <property type="entry name" value="PROTEIN_KINASE_ST"/>
    <property type="match status" value="1"/>
</dbReference>
<feature type="domain" description="Protein kinase" evidence="8">
    <location>
        <begin position="22"/>
        <end position="298"/>
    </location>
</feature>
<dbReference type="InterPro" id="IPR017441">
    <property type="entry name" value="Protein_kinase_ATP_BS"/>
</dbReference>
<dbReference type="PANTHER" id="PTHR24345:SF91">
    <property type="entry name" value="SERINE_THREONINE-PROTEIN KINASE PLK4"/>
    <property type="match status" value="1"/>
</dbReference>
<dbReference type="SMART" id="SM00220">
    <property type="entry name" value="S_TKc"/>
    <property type="match status" value="1"/>
</dbReference>
<protein>
    <recommendedName>
        <fullName evidence="8">Protein kinase domain-containing protein</fullName>
    </recommendedName>
</protein>
<keyword evidence="1 7" id="KW-0723">Serine/threonine-protein kinase</keyword>
<evidence type="ECO:0000256" key="2">
    <source>
        <dbReference type="ARBA" id="ARBA00022679"/>
    </source>
</evidence>
<dbReference type="InterPro" id="IPR008271">
    <property type="entry name" value="Ser/Thr_kinase_AS"/>
</dbReference>
<dbReference type="InterPro" id="IPR000719">
    <property type="entry name" value="Prot_kinase_dom"/>
</dbReference>
<evidence type="ECO:0000256" key="5">
    <source>
        <dbReference type="ARBA" id="ARBA00022840"/>
    </source>
</evidence>
<reference evidence="9 10" key="1">
    <citation type="submission" date="2024-01" db="EMBL/GenBank/DDBJ databases">
        <title>A draft genome for the cacao thread blight pathogen Marasmiellus scandens.</title>
        <authorList>
            <person name="Baruah I.K."/>
            <person name="Leung J."/>
            <person name="Bukari Y."/>
            <person name="Amoako-Attah I."/>
            <person name="Meinhardt L.W."/>
            <person name="Bailey B.A."/>
            <person name="Cohen S.P."/>
        </authorList>
    </citation>
    <scope>NUCLEOTIDE SEQUENCE [LARGE SCALE GENOMIC DNA]</scope>
    <source>
        <strain evidence="9 10">GH-19</strain>
    </source>
</reference>
<dbReference type="Proteomes" id="UP001498398">
    <property type="component" value="Unassembled WGS sequence"/>
</dbReference>
<comment type="similarity">
    <text evidence="7">Belongs to the protein kinase superfamily.</text>
</comment>
<dbReference type="PROSITE" id="PS00107">
    <property type="entry name" value="PROTEIN_KINASE_ATP"/>
    <property type="match status" value="1"/>
</dbReference>
<evidence type="ECO:0000313" key="10">
    <source>
        <dbReference type="Proteomes" id="UP001498398"/>
    </source>
</evidence>
<keyword evidence="5 6" id="KW-0067">ATP-binding</keyword>
<dbReference type="Pfam" id="PF00069">
    <property type="entry name" value="Pkinase"/>
    <property type="match status" value="1"/>
</dbReference>
<dbReference type="PANTHER" id="PTHR24345">
    <property type="entry name" value="SERINE/THREONINE-PROTEIN KINASE PLK"/>
    <property type="match status" value="1"/>
</dbReference>
<keyword evidence="3 6" id="KW-0547">Nucleotide-binding</keyword>
<keyword evidence="10" id="KW-1185">Reference proteome</keyword>
<comment type="caution">
    <text evidence="9">The sequence shown here is derived from an EMBL/GenBank/DDBJ whole genome shotgun (WGS) entry which is preliminary data.</text>
</comment>
<dbReference type="Gene3D" id="1.10.510.10">
    <property type="entry name" value="Transferase(Phosphotransferase) domain 1"/>
    <property type="match status" value="1"/>
</dbReference>
<keyword evidence="2" id="KW-0808">Transferase</keyword>
<keyword evidence="4" id="KW-0418">Kinase</keyword>
<dbReference type="PROSITE" id="PS50011">
    <property type="entry name" value="PROTEIN_KINASE_DOM"/>
    <property type="match status" value="1"/>
</dbReference>
<dbReference type="EMBL" id="JBANRG010000075">
    <property type="protein sequence ID" value="KAK7439056.1"/>
    <property type="molecule type" value="Genomic_DNA"/>
</dbReference>
<sequence>MSSGRSQTIKNLKGCAIMDGHFKLKKLLGAGAFGTVYLAERVAKGAENDGERFAVKVMPRPDKETPGMQQLAGELLLQMKVSGHKNVLHARELSSSMLKGEKFACVRMDLCEGDMRNAMSKRVINSESHIREAFLQVLDGVMHLHKHNVYHRDLKFDNVLYVKEGKEINVKIADFGLATGKKVITDGSYAGTSRFMPPECISPTYRRSKGYSPAKQDIWALGIMLAALCGGKFPWLLACSSNVRFQVYANDSSILNTYLLNASDELVEMLRHRILTVDPTKRASLEEIRQFVATAPLVKTEKGFFSKLFSS</sequence>
<gene>
    <name evidence="9" type="ORF">VKT23_017762</name>
</gene>
<dbReference type="SUPFAM" id="SSF56112">
    <property type="entry name" value="Protein kinase-like (PK-like)"/>
    <property type="match status" value="1"/>
</dbReference>
<evidence type="ECO:0000313" key="9">
    <source>
        <dbReference type="EMBL" id="KAK7439056.1"/>
    </source>
</evidence>
<evidence type="ECO:0000256" key="7">
    <source>
        <dbReference type="RuleBase" id="RU000304"/>
    </source>
</evidence>